<feature type="region of interest" description="Disordered" evidence="1">
    <location>
        <begin position="246"/>
        <end position="297"/>
    </location>
</feature>
<dbReference type="Pfam" id="PF00535">
    <property type="entry name" value="Glycos_transf_2"/>
    <property type="match status" value="2"/>
</dbReference>
<protein>
    <submittedName>
        <fullName evidence="3">Glycosyltransferase, group 2 family protein</fullName>
    </submittedName>
</protein>
<sequence length="1809" mass="194426">MDQPSRAPSILVLVFSKDRAAQLFLCLHSFFSSCGFFQASSSPPLSSTSPLSSAVLISSAPRASREGLTTAAPLSPSEDASSSVFVSSLSPSPPSSSSSSAPAPQNASSSLPSFLPSEDQSFPHVRGASSAPAPVEVYVQVIYRASSPDFEASYKLVELLLMRLLAATRGANSSTSTLKRSRHSERPFSTSSLAFSSEASCRPLSVSQFSEHPASAPRSSASSPSPLAVSSPPLYRLNLLAFHSERDTESSAETRRERVLTRSECSGTHKGEEASLSDCSEKASCDENEGSTTSPVSPFQSLLLRCLTSVHTPGGNSSSSRWQDVFSSPSASLTKKDGWRTSCPSLSPCKSSVSSSRTASESSQVTPLEPSSSAAPGDELKSKRNVPQGDHRGNKELGGSATPRPTGAEMGSVKLAADATNRREAKRPQGSSDATREAATRCMYTHVLLMVDDCVWLYPPSEFFERSKEVDLTGVSEKARLADPELSKNERFSSSSTHLSSSSSSISSSPSVSSAFSRSSRSSLPGFPSSALPEMCSAVSSPSTASSLSSCVSSSRPPSEASCSSRASPHPAFFTLALAARLLDVCPSLLHVSPRLHFGVNYSQPSDSVIPLARAAVLPPLSLPRAVSSATARDTGSEEAPAAQDSQETPSDAIFSVGTGKTAVEAGEQDSQEEGEREGERKDDDEGERQEGNDAELEKGGQRRGTTLSAQPKPSAFGERLASYLDSRWHMLLPQKGIQEETDASQSFSFLAVARKTSFGDFGMALDLSCTLYRSADLLCLLQTLLKVEPDSLNHPNRLEVAGNRHFEKCTSSNGACRLSLLRPLVAFPVHPRAVVLTINRVQSLYLNPVYKTASARSPPKRLREAEDEKEGKESADEESAEESNVEEQSHGEEGDEEKKGEENSWSCEALDQYFRSGLARWLSTLAGTGGEKGEKETGEDNGGRSSIGTAFPCHVSPCALPLGWFFPFLLPTAPQFPFDTNSCFFPSVHLPPPSLAALLALCRSQGSSASTELKSTSASLPQQSSFPPSPSLSSSLPSSLSSSFSSSFFSSFSSSISASAFSTSAFSSSGLVPTVSWLIPVRNGAKTVVDAVRSACMQAHCPPGFFDLVVVDDASTDETVSLLWSLSRLGNSKLHAEKSASREQRDAARVLATQISFPESVVVPLRIVCLPTQHGVSGALREGLKFCRGEFVARLDADDIAHPHRLFTQVSFMWRHPEVAVCGSAFATFKSTQISSLTMFFGGSSFPFSSSSSSCLTSPSTSSSSSDRLPSYSPSSFSSNSASTSLASSAVGGPLSEIRVFRMPAHPLLVRWRLIFECPIAHPTVMLRLSALRGPRRRRQRGLSSFTSPASFELSPSSLSSLYPSRPLSSHSPLSSVSSLPSLSSPSPLSSLSLSSRVPRSHAGPIRRHGEVEVEKADRTESRRRARYRGAEEVEGFDPCRQEEGEEREEELWDFMYPDEEAEDLWLWLSLPFCLHITSLPRILTFIRRDASRKSETVLTPMRQSACQAVAEWISRTLLRPLGRERPRENEEEDSDAFLREVKRAETQARSEKRLPRGEAQRSACVARKTTAAVGGEFRRTEAVGESGEAAERTNVKRCRNAGEFETRQLQRGEEDKDKQDEDGGNGEGAATQGEGRRGEDETDLREELANAMTAASPQANGDLHVPFEESPLLPSVVACLRGYRTPATTAEGEAAFRILEALESFFCVAVDKPQSLFGQEDVSASPACDQGNRLTVGVCSCPCGQGDTDSGCSPEALKKFFKREAARMRGELATRRLGECGASDLFLLWLAKDKPVETSPEILAGLL</sequence>
<dbReference type="KEGG" id="tgo:TGME49_260650"/>
<feature type="region of interest" description="Disordered" evidence="1">
    <location>
        <begin position="856"/>
        <end position="905"/>
    </location>
</feature>
<dbReference type="RefSeq" id="XP_018637080.1">
    <property type="nucleotide sequence ID" value="XM_018781245.1"/>
</dbReference>
<feature type="compositionally biased region" description="Acidic residues" evidence="1">
    <location>
        <begin position="667"/>
        <end position="677"/>
    </location>
</feature>
<feature type="compositionally biased region" description="Polar residues" evidence="1">
    <location>
        <begin position="364"/>
        <end position="374"/>
    </location>
</feature>
<evidence type="ECO:0000313" key="4">
    <source>
        <dbReference type="Proteomes" id="UP000001529"/>
    </source>
</evidence>
<feature type="compositionally biased region" description="Basic and acidic residues" evidence="1">
    <location>
        <begin position="862"/>
        <end position="875"/>
    </location>
</feature>
<dbReference type="GeneID" id="7894882"/>
<dbReference type="SUPFAM" id="SSF53448">
    <property type="entry name" value="Nucleotide-diphospho-sugar transferases"/>
    <property type="match status" value="1"/>
</dbReference>
<feature type="region of interest" description="Disordered" evidence="1">
    <location>
        <begin position="312"/>
        <end position="437"/>
    </location>
</feature>
<dbReference type="Gene3D" id="3.90.550.10">
    <property type="entry name" value="Spore Coat Polysaccharide Biosynthesis Protein SpsA, Chain A"/>
    <property type="match status" value="1"/>
</dbReference>
<feature type="region of interest" description="Disordered" evidence="1">
    <location>
        <begin position="1388"/>
        <end position="1446"/>
    </location>
</feature>
<dbReference type="Proteomes" id="UP000001529">
    <property type="component" value="Chromosome VIIb"/>
</dbReference>
<accession>S8F7J7</accession>
<dbReference type="PANTHER" id="PTHR13491:SF0">
    <property type="entry name" value="ZINC FINGER CCHC DOMAIN-CONTAINING PROTEIN 10"/>
    <property type="match status" value="1"/>
</dbReference>
<dbReference type="VEuPathDB" id="ToxoDB:TGME49_260650"/>
<dbReference type="InterPro" id="IPR001173">
    <property type="entry name" value="Glyco_trans_2-like"/>
</dbReference>
<feature type="compositionally biased region" description="Basic and acidic residues" evidence="1">
    <location>
        <begin position="1409"/>
        <end position="1424"/>
    </location>
</feature>
<feature type="compositionally biased region" description="Low complexity" evidence="1">
    <location>
        <begin position="492"/>
        <end position="512"/>
    </location>
</feature>
<dbReference type="InterPro" id="IPR039715">
    <property type="entry name" value="ZCCHC10"/>
</dbReference>
<dbReference type="PANTHER" id="PTHR13491">
    <property type="entry name" value="ZCCHC10 PROTEIN"/>
    <property type="match status" value="1"/>
</dbReference>
<feature type="compositionally biased region" description="Basic and acidic residues" evidence="1">
    <location>
        <begin position="888"/>
        <end position="903"/>
    </location>
</feature>
<feature type="compositionally biased region" description="Basic and acidic residues" evidence="1">
    <location>
        <begin position="246"/>
        <end position="285"/>
    </location>
</feature>
<feature type="region of interest" description="Disordered" evidence="1">
    <location>
        <begin position="1252"/>
        <end position="1271"/>
    </location>
</feature>
<gene>
    <name evidence="3" type="ORF">TGME49_260650</name>
</gene>
<dbReference type="EMBL" id="KE138830">
    <property type="protein sequence ID" value="EPT29528.1"/>
    <property type="molecule type" value="Genomic_DNA"/>
</dbReference>
<evidence type="ECO:0000259" key="2">
    <source>
        <dbReference type="Pfam" id="PF00535"/>
    </source>
</evidence>
<dbReference type="InterPro" id="IPR029044">
    <property type="entry name" value="Nucleotide-diphossugar_trans"/>
</dbReference>
<reference evidence="3" key="1">
    <citation type="submission" date="2013-04" db="EMBL/GenBank/DDBJ databases">
        <authorList>
            <person name="Sibley D."/>
            <person name="Venepally P."/>
            <person name="Karamycheva S."/>
            <person name="Hadjithomas M."/>
            <person name="Khan A."/>
            <person name="Brunk B."/>
            <person name="Roos D."/>
            <person name="Caler E."/>
            <person name="Lorenzi H."/>
        </authorList>
    </citation>
    <scope>NUCLEOTIDE SEQUENCE [LARGE SCALE GENOMIC DNA]</scope>
    <source>
        <strain evidence="3">ME49</strain>
    </source>
</reference>
<feature type="compositionally biased region" description="Low complexity" evidence="1">
    <location>
        <begin position="342"/>
        <end position="363"/>
    </location>
</feature>
<feature type="region of interest" description="Disordered" evidence="1">
    <location>
        <begin position="483"/>
        <end position="512"/>
    </location>
</feature>
<organism evidence="3 4">
    <name type="scientific">Toxoplasma gondii (strain ATCC 50611 / Me49)</name>
    <dbReference type="NCBI Taxonomy" id="508771"/>
    <lineage>
        <taxon>Eukaryota</taxon>
        <taxon>Sar</taxon>
        <taxon>Alveolata</taxon>
        <taxon>Apicomplexa</taxon>
        <taxon>Conoidasida</taxon>
        <taxon>Coccidia</taxon>
        <taxon>Eucoccidiorida</taxon>
        <taxon>Eimeriorina</taxon>
        <taxon>Sarcocystidae</taxon>
        <taxon>Toxoplasma</taxon>
    </lineage>
</organism>
<keyword evidence="4" id="KW-1185">Reference proteome</keyword>
<evidence type="ECO:0000256" key="1">
    <source>
        <dbReference type="SAM" id="MobiDB-lite"/>
    </source>
</evidence>
<dbReference type="GO" id="GO:0016740">
    <property type="term" value="F:transferase activity"/>
    <property type="evidence" value="ECO:0007669"/>
    <property type="project" value="UniProtKB-KW"/>
</dbReference>
<name>S8F7J7_TOXGM</name>
<feature type="compositionally biased region" description="Polar residues" evidence="1">
    <location>
        <begin position="312"/>
        <end position="333"/>
    </location>
</feature>
<dbReference type="PROSITE" id="PS51257">
    <property type="entry name" value="PROKAR_LIPOPROTEIN"/>
    <property type="match status" value="1"/>
</dbReference>
<feature type="region of interest" description="Disordered" evidence="1">
    <location>
        <begin position="85"/>
        <end position="113"/>
    </location>
</feature>
<feature type="compositionally biased region" description="Basic and acidic residues" evidence="1">
    <location>
        <begin position="1591"/>
        <end position="1623"/>
    </location>
</feature>
<feature type="compositionally biased region" description="Acidic residues" evidence="1">
    <location>
        <begin position="876"/>
        <end position="886"/>
    </location>
</feature>
<dbReference type="CDD" id="cd00761">
    <property type="entry name" value="Glyco_tranf_GTA_type"/>
    <property type="match status" value="1"/>
</dbReference>
<dbReference type="EMBL" id="CM002042">
    <property type="protein sequence ID" value="EPT29528.1"/>
    <property type="molecule type" value="Genomic_DNA"/>
</dbReference>
<feature type="domain" description="Glycosyltransferase 2-like" evidence="2">
    <location>
        <begin position="1166"/>
        <end position="1236"/>
    </location>
</feature>
<feature type="compositionally biased region" description="Low complexity" evidence="1">
    <location>
        <begin position="1388"/>
        <end position="1397"/>
    </location>
</feature>
<dbReference type="OrthoDB" id="419989at2759"/>
<feature type="region of interest" description="Disordered" evidence="1">
    <location>
        <begin position="628"/>
        <end position="717"/>
    </location>
</feature>
<proteinExistence type="predicted"/>
<feature type="compositionally biased region" description="Basic and acidic residues" evidence="1">
    <location>
        <begin position="1546"/>
        <end position="1561"/>
    </location>
</feature>
<feature type="domain" description="Glycosyltransferase 2-like" evidence="2">
    <location>
        <begin position="1077"/>
        <end position="1129"/>
    </location>
</feature>
<feature type="region of interest" description="Disordered" evidence="1">
    <location>
        <begin position="1546"/>
        <end position="1646"/>
    </location>
</feature>
<feature type="compositionally biased region" description="Basic and acidic residues" evidence="1">
    <location>
        <begin position="678"/>
        <end position="701"/>
    </location>
</feature>
<evidence type="ECO:0000313" key="3">
    <source>
        <dbReference type="EMBL" id="EPT29528.1"/>
    </source>
</evidence>